<dbReference type="AlphaFoldDB" id="A0AB94IZ25"/>
<dbReference type="KEGG" id="sbr:SY1_23120"/>
<gene>
    <name evidence="2" type="ORF">SY1_23120</name>
</gene>
<organism evidence="2 3">
    <name type="scientific">Fretibacterium fastidiosum</name>
    <dbReference type="NCBI Taxonomy" id="651822"/>
    <lineage>
        <taxon>Bacteria</taxon>
        <taxon>Thermotogati</taxon>
        <taxon>Synergistota</taxon>
        <taxon>Synergistia</taxon>
        <taxon>Synergistales</taxon>
        <taxon>Aminobacteriaceae</taxon>
        <taxon>Fretibacterium</taxon>
    </lineage>
</organism>
<accession>A0AB94IZ25</accession>
<dbReference type="SUPFAM" id="SSF52540">
    <property type="entry name" value="P-loop containing nucleoside triphosphate hydrolases"/>
    <property type="match status" value="1"/>
</dbReference>
<dbReference type="InterPro" id="IPR003959">
    <property type="entry name" value="ATPase_AAA_core"/>
</dbReference>
<sequence>MINGITLDNFGPISHLEWTGLGPINLVVGGNGSGKTFLLKVLYSAMRTIEEYKRGDDRRTEAEILADKLYWTFQLDRIGDLVTKGAASLSCVVRFNDEDFSYSFGRDTTKQITSLENGIPPRSSNSIFLPAKEILSLQQIILKSREQDKVFGFDDTYLDLARALRQSTQKGKNYTEFAASRQSLEDILGGRIEYDEASGRWQFRKGSQKFPIGVTAEGVKKIAILDTLLGNRYLDLSAIVFFDEPESALHPSAISALLDIVATLASRGIQFFMASHSYFVIKKLFLIAQERKLSIPVLSAQAEDGHWTADDLRSGMPDNAIIDESIRLYEKEVDMALR</sequence>
<dbReference type="PANTHER" id="PTHR43581:SF2">
    <property type="entry name" value="EXCINUCLEASE ATPASE SUBUNIT"/>
    <property type="match status" value="1"/>
</dbReference>
<evidence type="ECO:0000259" key="1">
    <source>
        <dbReference type="Pfam" id="PF13304"/>
    </source>
</evidence>
<dbReference type="PANTHER" id="PTHR43581">
    <property type="entry name" value="ATP/GTP PHOSPHATASE"/>
    <property type="match status" value="1"/>
</dbReference>
<dbReference type="Pfam" id="PF13304">
    <property type="entry name" value="AAA_21"/>
    <property type="match status" value="1"/>
</dbReference>
<evidence type="ECO:0000313" key="2">
    <source>
        <dbReference type="EMBL" id="CBL28979.1"/>
    </source>
</evidence>
<name>A0AB94IZ25_9BACT</name>
<protein>
    <recommendedName>
        <fullName evidence="1">ATPase AAA-type core domain-containing protein</fullName>
    </recommendedName>
</protein>
<dbReference type="InterPro" id="IPR051396">
    <property type="entry name" value="Bact_Antivir_Def_Nuclease"/>
</dbReference>
<dbReference type="Gene3D" id="3.40.50.300">
    <property type="entry name" value="P-loop containing nucleotide triphosphate hydrolases"/>
    <property type="match status" value="1"/>
</dbReference>
<evidence type="ECO:0000313" key="3">
    <source>
        <dbReference type="Proteomes" id="UP000008957"/>
    </source>
</evidence>
<proteinExistence type="predicted"/>
<dbReference type="CDD" id="cd00267">
    <property type="entry name" value="ABC_ATPase"/>
    <property type="match status" value="1"/>
</dbReference>
<dbReference type="GO" id="GO:0016887">
    <property type="term" value="F:ATP hydrolysis activity"/>
    <property type="evidence" value="ECO:0007669"/>
    <property type="project" value="InterPro"/>
</dbReference>
<dbReference type="EMBL" id="FP929056">
    <property type="protein sequence ID" value="CBL28979.1"/>
    <property type="molecule type" value="Genomic_DNA"/>
</dbReference>
<reference evidence="3" key="1">
    <citation type="submission" date="2010-03" db="EMBL/GenBank/DDBJ databases">
        <title>The genome sequence of Synergistetes sp. SGP1.</title>
        <authorList>
            <consortium name="metaHIT consortium -- http://www.metahit.eu/"/>
            <person name="Pajon A."/>
            <person name="Turner K."/>
            <person name="Parkhill J."/>
            <person name="Wade W."/>
            <person name="Vartoukian S."/>
        </authorList>
    </citation>
    <scope>NUCLEOTIDE SEQUENCE [LARGE SCALE GENOMIC DNA]</scope>
    <source>
        <strain evidence="3">SGP1</strain>
    </source>
</reference>
<dbReference type="RefSeq" id="WP_015557125.1">
    <property type="nucleotide sequence ID" value="NC_021038.1"/>
</dbReference>
<dbReference type="Proteomes" id="UP000008957">
    <property type="component" value="Chromosome"/>
</dbReference>
<dbReference type="GO" id="GO:0005524">
    <property type="term" value="F:ATP binding"/>
    <property type="evidence" value="ECO:0007669"/>
    <property type="project" value="InterPro"/>
</dbReference>
<feature type="domain" description="ATPase AAA-type core" evidence="1">
    <location>
        <begin position="24"/>
        <end position="281"/>
    </location>
</feature>
<reference evidence="2 3" key="2">
    <citation type="submission" date="2010-03" db="EMBL/GenBank/DDBJ databases">
        <authorList>
            <person name="Pajon A."/>
        </authorList>
    </citation>
    <scope>NUCLEOTIDE SEQUENCE [LARGE SCALE GENOMIC DNA]</scope>
    <source>
        <strain evidence="2 3">SGP1</strain>
    </source>
</reference>
<dbReference type="InterPro" id="IPR027417">
    <property type="entry name" value="P-loop_NTPase"/>
</dbReference>
<keyword evidence="3" id="KW-1185">Reference proteome</keyword>